<gene>
    <name evidence="2" type="ORF">AVEN_204286_1</name>
    <name evidence="1" type="ORF">AVEN_37619_1</name>
</gene>
<dbReference type="Proteomes" id="UP000499080">
    <property type="component" value="Unassembled WGS sequence"/>
</dbReference>
<sequence>MSPAGVVRKFGGGPSQNRPRIALKRDINITKINRDAFTLIMELFKCLIKGKNRIRRKRLFKNRNCNVQDLSIKAAMKSELGFLITVMQQFHQGCIEKEE</sequence>
<dbReference type="AlphaFoldDB" id="A0A4Y2SR79"/>
<evidence type="ECO:0000313" key="1">
    <source>
        <dbReference type="EMBL" id="GBN90401.1"/>
    </source>
</evidence>
<organism evidence="1 3">
    <name type="scientific">Araneus ventricosus</name>
    <name type="common">Orbweaver spider</name>
    <name type="synonym">Epeira ventricosa</name>
    <dbReference type="NCBI Taxonomy" id="182803"/>
    <lineage>
        <taxon>Eukaryota</taxon>
        <taxon>Metazoa</taxon>
        <taxon>Ecdysozoa</taxon>
        <taxon>Arthropoda</taxon>
        <taxon>Chelicerata</taxon>
        <taxon>Arachnida</taxon>
        <taxon>Araneae</taxon>
        <taxon>Araneomorphae</taxon>
        <taxon>Entelegynae</taxon>
        <taxon>Araneoidea</taxon>
        <taxon>Araneidae</taxon>
        <taxon>Araneus</taxon>
    </lineage>
</organism>
<accession>A0A4Y2SR79</accession>
<reference evidence="1 3" key="1">
    <citation type="journal article" date="2019" name="Sci. Rep.">
        <title>Orb-weaving spider Araneus ventricosus genome elucidates the spidroin gene catalogue.</title>
        <authorList>
            <person name="Kono N."/>
            <person name="Nakamura H."/>
            <person name="Ohtoshi R."/>
            <person name="Moran D.A.P."/>
            <person name="Shinohara A."/>
            <person name="Yoshida Y."/>
            <person name="Fujiwara M."/>
            <person name="Mori M."/>
            <person name="Tomita M."/>
            <person name="Arakawa K."/>
        </authorList>
    </citation>
    <scope>NUCLEOTIDE SEQUENCE [LARGE SCALE GENOMIC DNA]</scope>
</reference>
<evidence type="ECO:0000313" key="2">
    <source>
        <dbReference type="EMBL" id="GBN90402.1"/>
    </source>
</evidence>
<comment type="caution">
    <text evidence="1">The sequence shown here is derived from an EMBL/GenBank/DDBJ whole genome shotgun (WGS) entry which is preliminary data.</text>
</comment>
<dbReference type="EMBL" id="BGPR01023307">
    <property type="protein sequence ID" value="GBN90401.1"/>
    <property type="molecule type" value="Genomic_DNA"/>
</dbReference>
<dbReference type="EMBL" id="BGPR01023308">
    <property type="protein sequence ID" value="GBN90402.1"/>
    <property type="molecule type" value="Genomic_DNA"/>
</dbReference>
<protein>
    <submittedName>
        <fullName evidence="1">Uncharacterized protein</fullName>
    </submittedName>
</protein>
<proteinExistence type="predicted"/>
<keyword evidence="3" id="KW-1185">Reference proteome</keyword>
<evidence type="ECO:0000313" key="3">
    <source>
        <dbReference type="Proteomes" id="UP000499080"/>
    </source>
</evidence>
<name>A0A4Y2SR79_ARAVE</name>